<evidence type="ECO:0000313" key="2">
    <source>
        <dbReference type="Proteomes" id="UP000195569"/>
    </source>
</evidence>
<name>A0A1N7SUX6_9BURK</name>
<reference evidence="1" key="1">
    <citation type="submission" date="2016-12" db="EMBL/GenBank/DDBJ databases">
        <authorList>
            <person name="Moulin L."/>
        </authorList>
    </citation>
    <scope>NUCLEOTIDE SEQUENCE [LARGE SCALE GENOMIC DNA]</scope>
    <source>
        <strain evidence="1">STM 7183</strain>
    </source>
</reference>
<sequence length="62" mass="6864">MRYLQPIDSIVVFAIDVAQWGAGGRRFKSSRPDQMDKKTYGASRKSFFLCIGSTAAAVGRHL</sequence>
<comment type="caution">
    <text evidence="1">The sequence shown here is derived from an EMBL/GenBank/DDBJ whole genome shotgun (WGS) entry which is preliminary data.</text>
</comment>
<evidence type="ECO:0000313" key="1">
    <source>
        <dbReference type="EMBL" id="SIT51261.1"/>
    </source>
</evidence>
<proteinExistence type="predicted"/>
<dbReference type="AlphaFoldDB" id="A0A1N7SUX6"/>
<organism evidence="1 2">
    <name type="scientific">Paraburkholderia piptadeniae</name>
    <dbReference type="NCBI Taxonomy" id="1701573"/>
    <lineage>
        <taxon>Bacteria</taxon>
        <taxon>Pseudomonadati</taxon>
        <taxon>Pseudomonadota</taxon>
        <taxon>Betaproteobacteria</taxon>
        <taxon>Burkholderiales</taxon>
        <taxon>Burkholderiaceae</taxon>
        <taxon>Paraburkholderia</taxon>
    </lineage>
</organism>
<gene>
    <name evidence="1" type="ORF">BN2476_1130002</name>
</gene>
<dbReference type="EMBL" id="CYGY02000113">
    <property type="protein sequence ID" value="SIT51261.1"/>
    <property type="molecule type" value="Genomic_DNA"/>
</dbReference>
<dbReference type="AntiFam" id="ANF00013">
    <property type="entry name" value="tRNA translation"/>
</dbReference>
<dbReference type="Proteomes" id="UP000195569">
    <property type="component" value="Unassembled WGS sequence"/>
</dbReference>
<protein>
    <submittedName>
        <fullName evidence="1">Uncharacterized protein</fullName>
    </submittedName>
</protein>
<keyword evidence="2" id="KW-1185">Reference proteome</keyword>
<accession>A0A1N7SUX6</accession>